<keyword evidence="6" id="KW-0645">Protease</keyword>
<dbReference type="Pfam" id="PF00768">
    <property type="entry name" value="Peptidase_S11"/>
    <property type="match status" value="1"/>
</dbReference>
<evidence type="ECO:0000256" key="10">
    <source>
        <dbReference type="ARBA" id="ARBA00022984"/>
    </source>
</evidence>
<keyword evidence="10" id="KW-0573">Peptidoglycan synthesis</keyword>
<feature type="active site" description="Proton acceptor" evidence="13">
    <location>
        <position position="70"/>
    </location>
</feature>
<feature type="active site" description="Proton acceptor" evidence="13">
    <location>
        <position position="67"/>
    </location>
</feature>
<dbReference type="AlphaFoldDB" id="W6M213"/>
<dbReference type="InterPro" id="IPR018044">
    <property type="entry name" value="Peptidase_S11"/>
</dbReference>
<evidence type="ECO:0000256" key="13">
    <source>
        <dbReference type="PIRSR" id="PIRSR618044-1"/>
    </source>
</evidence>
<comment type="similarity">
    <text evidence="3 15">Belongs to the peptidase S11 family.</text>
</comment>
<dbReference type="SUPFAM" id="SSF69189">
    <property type="entry name" value="Penicillin-binding protein associated domain"/>
    <property type="match status" value="1"/>
</dbReference>
<reference evidence="17" key="2">
    <citation type="submission" date="2014-03" db="EMBL/GenBank/DDBJ databases">
        <title>Candidatus Competibacter-lineage genomes retrieved from metagenomes reveal functional metabolic diversity.</title>
        <authorList>
            <person name="McIlroy S.J."/>
            <person name="Albertsen M."/>
            <person name="Andresen E.K."/>
            <person name="Saunders A.M."/>
            <person name="Kristiansen R."/>
            <person name="Stokholm-Bjerregaard M."/>
            <person name="Nielsen K.L."/>
            <person name="Nielsen P.H."/>
        </authorList>
    </citation>
    <scope>NUCLEOTIDE SEQUENCE</scope>
    <source>
        <strain evidence="17">Run_A_D11</strain>
    </source>
</reference>
<dbReference type="GO" id="GO:0006508">
    <property type="term" value="P:proteolysis"/>
    <property type="evidence" value="ECO:0007669"/>
    <property type="project" value="UniProtKB-KW"/>
</dbReference>
<evidence type="ECO:0000256" key="9">
    <source>
        <dbReference type="ARBA" id="ARBA00022960"/>
    </source>
</evidence>
<dbReference type="GO" id="GO:0009252">
    <property type="term" value="P:peptidoglycan biosynthetic process"/>
    <property type="evidence" value="ECO:0007669"/>
    <property type="project" value="UniProtKB-UniPathway"/>
</dbReference>
<dbReference type="SUPFAM" id="SSF56601">
    <property type="entry name" value="beta-lactamase/transpeptidase-like"/>
    <property type="match status" value="1"/>
</dbReference>
<comment type="function">
    <text evidence="1">Removes C-terminal D-alanyl residues from sugar-peptide cell wall precursors.</text>
</comment>
<dbReference type="Gene3D" id="3.40.710.10">
    <property type="entry name" value="DD-peptidase/beta-lactamase superfamily"/>
    <property type="match status" value="1"/>
</dbReference>
<keyword evidence="7" id="KW-0732">Signal</keyword>
<keyword evidence="11" id="KW-0961">Cell wall biogenesis/degradation</keyword>
<dbReference type="Proteomes" id="UP000035760">
    <property type="component" value="Unassembled WGS sequence"/>
</dbReference>
<feature type="binding site" evidence="14">
    <location>
        <position position="229"/>
    </location>
    <ligand>
        <name>substrate</name>
    </ligand>
</feature>
<sequence length="389" mass="43006">MPHSNLSRILILPFLAVAFLVSGLATVHAEPLPPPPQVPVRGYILMDYESGNILADMKGQERMEPASITKLMTGYVIYKAIKSGKIHLDDKVTITERAWKTAGSKMFVKVGAQVSLEELLMGMVVQSGNDATVALAEHVAGSEETFVKLMNQEAERLGLKNSHFTNAPGLPDANHYMSGRDIAALTRALIRDFPEHYGRYSVRSFKYNNIDQPNRNRLLFTDSSVDGVKTGHTESAGYCLVSSAKRNDTRLIGVVLGAVKEKDRFSASQALLNYGFSFFESRKLHDANTPIVTTRIWKGRESELPLGLTYPLYVTVPKGQAPQVSFTTTVQPKILAPAGKNQPFGEIVVKVGDQEVSKTPLVALKEVPESGWFGRLLDSILMFFYFLFH</sequence>
<name>W6M213_9GAMM</name>
<evidence type="ECO:0000256" key="1">
    <source>
        <dbReference type="ARBA" id="ARBA00003217"/>
    </source>
</evidence>
<evidence type="ECO:0000256" key="14">
    <source>
        <dbReference type="PIRSR" id="PIRSR618044-2"/>
    </source>
</evidence>
<evidence type="ECO:0000256" key="5">
    <source>
        <dbReference type="ARBA" id="ARBA00022645"/>
    </source>
</evidence>
<dbReference type="GO" id="GO:0008360">
    <property type="term" value="P:regulation of cell shape"/>
    <property type="evidence" value="ECO:0007669"/>
    <property type="project" value="UniProtKB-KW"/>
</dbReference>
<dbReference type="GO" id="GO:0009002">
    <property type="term" value="F:serine-type D-Ala-D-Ala carboxypeptidase activity"/>
    <property type="evidence" value="ECO:0007669"/>
    <property type="project" value="UniProtKB-EC"/>
</dbReference>
<evidence type="ECO:0000256" key="3">
    <source>
        <dbReference type="ARBA" id="ARBA00007164"/>
    </source>
</evidence>
<dbReference type="RefSeq" id="WP_053085221.1">
    <property type="nucleotide sequence ID" value="NZ_CBTJ020000020.1"/>
</dbReference>
<evidence type="ECO:0000256" key="4">
    <source>
        <dbReference type="ARBA" id="ARBA00012448"/>
    </source>
</evidence>
<dbReference type="PANTHER" id="PTHR21581">
    <property type="entry name" value="D-ALANYL-D-ALANINE CARBOXYPEPTIDASE"/>
    <property type="match status" value="1"/>
</dbReference>
<reference evidence="17" key="1">
    <citation type="submission" date="2013-07" db="EMBL/GenBank/DDBJ databases">
        <authorList>
            <person name="McIlroy S."/>
        </authorList>
    </citation>
    <scope>NUCLEOTIDE SEQUENCE [LARGE SCALE GENOMIC DNA]</scope>
    <source>
        <strain evidence="17">Run_A_D11</strain>
    </source>
</reference>
<dbReference type="SMART" id="SM00936">
    <property type="entry name" value="PBP5_C"/>
    <property type="match status" value="1"/>
</dbReference>
<feature type="domain" description="Peptidase S11 D-Ala-D-Ala carboxypeptidase A C-terminal" evidence="16">
    <location>
        <begin position="279"/>
        <end position="369"/>
    </location>
</feature>
<organism evidence="17 18">
    <name type="scientific">Candidatus Competibacter denitrificans Run_A_D11</name>
    <dbReference type="NCBI Taxonomy" id="1400863"/>
    <lineage>
        <taxon>Bacteria</taxon>
        <taxon>Pseudomonadati</taxon>
        <taxon>Pseudomonadota</taxon>
        <taxon>Gammaproteobacteria</taxon>
        <taxon>Candidatus Competibacteraceae</taxon>
        <taxon>Candidatus Competibacter</taxon>
    </lineage>
</organism>
<dbReference type="InterPro" id="IPR037167">
    <property type="entry name" value="Peptidase_S11_C_sf"/>
</dbReference>
<dbReference type="PRINTS" id="PR00725">
    <property type="entry name" value="DADACBPTASE1"/>
</dbReference>
<dbReference type="InterPro" id="IPR015956">
    <property type="entry name" value="Peniciliin-bd_prot_C_sf"/>
</dbReference>
<evidence type="ECO:0000259" key="16">
    <source>
        <dbReference type="SMART" id="SM00936"/>
    </source>
</evidence>
<dbReference type="Pfam" id="PF07943">
    <property type="entry name" value="PBP5_C"/>
    <property type="match status" value="1"/>
</dbReference>
<keyword evidence="9" id="KW-0133">Cell shape</keyword>
<dbReference type="UniPathway" id="UPA00219"/>
<dbReference type="PANTHER" id="PTHR21581:SF6">
    <property type="entry name" value="TRAFFICKING PROTEIN PARTICLE COMPLEX SUBUNIT 12"/>
    <property type="match status" value="1"/>
</dbReference>
<dbReference type="InterPro" id="IPR001967">
    <property type="entry name" value="Peptidase_S11_N"/>
</dbReference>
<keyword evidence="18" id="KW-1185">Reference proteome</keyword>
<dbReference type="Gene3D" id="2.60.410.10">
    <property type="entry name" value="D-Ala-D-Ala carboxypeptidase, C-terminal domain"/>
    <property type="match status" value="1"/>
</dbReference>
<evidence type="ECO:0000256" key="11">
    <source>
        <dbReference type="ARBA" id="ARBA00023316"/>
    </source>
</evidence>
<gene>
    <name evidence="17" type="ORF">BN873_150280</name>
</gene>
<evidence type="ECO:0000256" key="15">
    <source>
        <dbReference type="RuleBase" id="RU004016"/>
    </source>
</evidence>
<keyword evidence="8" id="KW-0378">Hydrolase</keyword>
<evidence type="ECO:0000313" key="17">
    <source>
        <dbReference type="EMBL" id="CDI01492.1"/>
    </source>
</evidence>
<dbReference type="InterPro" id="IPR012907">
    <property type="entry name" value="Peptidase_S11_C"/>
</dbReference>
<evidence type="ECO:0000256" key="12">
    <source>
        <dbReference type="ARBA" id="ARBA00034000"/>
    </source>
</evidence>
<evidence type="ECO:0000256" key="8">
    <source>
        <dbReference type="ARBA" id="ARBA00022801"/>
    </source>
</evidence>
<dbReference type="GO" id="GO:0071555">
    <property type="term" value="P:cell wall organization"/>
    <property type="evidence" value="ECO:0007669"/>
    <property type="project" value="UniProtKB-KW"/>
</dbReference>
<dbReference type="OrthoDB" id="9795979at2"/>
<evidence type="ECO:0000256" key="6">
    <source>
        <dbReference type="ARBA" id="ARBA00022670"/>
    </source>
</evidence>
<comment type="caution">
    <text evidence="17">The sequence shown here is derived from an EMBL/GenBank/DDBJ whole genome shotgun (WGS) entry which is preliminary data.</text>
</comment>
<evidence type="ECO:0000313" key="18">
    <source>
        <dbReference type="Proteomes" id="UP000035760"/>
    </source>
</evidence>
<dbReference type="EMBL" id="CBTJ020000020">
    <property type="protein sequence ID" value="CDI01492.1"/>
    <property type="molecule type" value="Genomic_DNA"/>
</dbReference>
<dbReference type="EC" id="3.4.16.4" evidence="4"/>
<accession>W6M213</accession>
<comment type="catalytic activity">
    <reaction evidence="12">
        <text>Preferential cleavage: (Ac)2-L-Lys-D-Ala-|-D-Ala. Also transpeptidation of peptidyl-alanyl moieties that are N-acyl substituents of D-alanine.</text>
        <dbReference type="EC" id="3.4.16.4"/>
    </reaction>
</comment>
<dbReference type="STRING" id="1400863.BN873_150280"/>
<feature type="active site" evidence="13">
    <location>
        <position position="127"/>
    </location>
</feature>
<protein>
    <recommendedName>
        <fullName evidence="4">serine-type D-Ala-D-Ala carboxypeptidase</fullName>
        <ecNumber evidence="4">3.4.16.4</ecNumber>
    </recommendedName>
</protein>
<evidence type="ECO:0000256" key="2">
    <source>
        <dbReference type="ARBA" id="ARBA00004752"/>
    </source>
</evidence>
<keyword evidence="5 17" id="KW-0121">Carboxypeptidase</keyword>
<comment type="pathway">
    <text evidence="2">Cell wall biogenesis; peptidoglycan biosynthesis.</text>
</comment>
<dbReference type="InterPro" id="IPR012338">
    <property type="entry name" value="Beta-lactam/transpept-like"/>
</dbReference>
<evidence type="ECO:0000256" key="7">
    <source>
        <dbReference type="ARBA" id="ARBA00022729"/>
    </source>
</evidence>
<proteinExistence type="inferred from homology"/>